<evidence type="ECO:0000256" key="4">
    <source>
        <dbReference type="ARBA" id="ARBA00022723"/>
    </source>
</evidence>
<accession>A0AAV1HX69</accession>
<feature type="transmembrane region" description="Helical" evidence="12">
    <location>
        <begin position="1099"/>
        <end position="1123"/>
    </location>
</feature>
<dbReference type="GO" id="GO:0016887">
    <property type="term" value="F:ATP hydrolysis activity"/>
    <property type="evidence" value="ECO:0007669"/>
    <property type="project" value="InterPro"/>
</dbReference>
<dbReference type="SUPFAM" id="SSF81653">
    <property type="entry name" value="Calcium ATPase, transduction domain A"/>
    <property type="match status" value="1"/>
</dbReference>
<dbReference type="SFLD" id="SFLDG00002">
    <property type="entry name" value="C1.7:_P-type_atpase_like"/>
    <property type="match status" value="1"/>
</dbReference>
<feature type="transmembrane region" description="Helical" evidence="12">
    <location>
        <begin position="419"/>
        <end position="438"/>
    </location>
</feature>
<dbReference type="InterPro" id="IPR059000">
    <property type="entry name" value="ATPase_P-type_domA"/>
</dbReference>
<dbReference type="InterPro" id="IPR044492">
    <property type="entry name" value="P_typ_ATPase_HD_dom"/>
</dbReference>
<feature type="transmembrane region" description="Helical" evidence="12">
    <location>
        <begin position="221"/>
        <end position="240"/>
    </location>
</feature>
<keyword evidence="5" id="KW-0547">Nucleotide-binding</keyword>
<feature type="transmembrane region" description="Helical" evidence="12">
    <location>
        <begin position="1183"/>
        <end position="1202"/>
    </location>
</feature>
<feature type="region of interest" description="Disordered" evidence="11">
    <location>
        <begin position="321"/>
        <end position="341"/>
    </location>
</feature>
<dbReference type="GO" id="GO:0015662">
    <property type="term" value="F:P-type ion transporter activity"/>
    <property type="evidence" value="ECO:0007669"/>
    <property type="project" value="TreeGrafter"/>
</dbReference>
<protein>
    <recommendedName>
        <fullName evidence="13">P-type ATPase A domain-containing protein</fullName>
    </recommendedName>
</protein>
<feature type="region of interest" description="Disordered" evidence="11">
    <location>
        <begin position="881"/>
        <end position="959"/>
    </location>
</feature>
<organism evidence="14 15">
    <name type="scientific">Coccomyxa viridis</name>
    <dbReference type="NCBI Taxonomy" id="1274662"/>
    <lineage>
        <taxon>Eukaryota</taxon>
        <taxon>Viridiplantae</taxon>
        <taxon>Chlorophyta</taxon>
        <taxon>core chlorophytes</taxon>
        <taxon>Trebouxiophyceae</taxon>
        <taxon>Trebouxiophyceae incertae sedis</taxon>
        <taxon>Coccomyxaceae</taxon>
        <taxon>Coccomyxa</taxon>
    </lineage>
</organism>
<evidence type="ECO:0000256" key="11">
    <source>
        <dbReference type="SAM" id="MobiDB-lite"/>
    </source>
</evidence>
<evidence type="ECO:0000256" key="1">
    <source>
        <dbReference type="ARBA" id="ARBA00004141"/>
    </source>
</evidence>
<dbReference type="InterPro" id="IPR036412">
    <property type="entry name" value="HAD-like_sf"/>
</dbReference>
<dbReference type="GO" id="GO:0005789">
    <property type="term" value="C:endoplasmic reticulum membrane"/>
    <property type="evidence" value="ECO:0007669"/>
    <property type="project" value="TreeGrafter"/>
</dbReference>
<evidence type="ECO:0000313" key="14">
    <source>
        <dbReference type="EMBL" id="CAK0745790.1"/>
    </source>
</evidence>
<evidence type="ECO:0000256" key="9">
    <source>
        <dbReference type="ARBA" id="ARBA00022989"/>
    </source>
</evidence>
<feature type="transmembrane region" description="Helical" evidence="12">
    <location>
        <begin position="58"/>
        <end position="81"/>
    </location>
</feature>
<comment type="subcellular location">
    <subcellularLocation>
        <location evidence="1">Membrane</location>
        <topology evidence="1">Multi-pass membrane protein</topology>
    </subcellularLocation>
</comment>
<feature type="compositionally biased region" description="Gly residues" evidence="11">
    <location>
        <begin position="922"/>
        <end position="934"/>
    </location>
</feature>
<dbReference type="Gene3D" id="2.70.150.10">
    <property type="entry name" value="Calcium-transporting ATPase, cytoplasmic transduction domain A"/>
    <property type="match status" value="1"/>
</dbReference>
<dbReference type="Gene3D" id="3.40.50.1000">
    <property type="entry name" value="HAD superfamily/HAD-like"/>
    <property type="match status" value="1"/>
</dbReference>
<keyword evidence="7" id="KW-0460">Magnesium</keyword>
<dbReference type="SFLD" id="SFLDF00027">
    <property type="entry name" value="p-type_atpase"/>
    <property type="match status" value="1"/>
</dbReference>
<evidence type="ECO:0000313" key="15">
    <source>
        <dbReference type="Proteomes" id="UP001314263"/>
    </source>
</evidence>
<comment type="similarity">
    <text evidence="2">Belongs to the cation transport ATPase (P-type) (TC 3.A.3) family. Type V subfamily.</text>
</comment>
<evidence type="ECO:0000256" key="6">
    <source>
        <dbReference type="ARBA" id="ARBA00022840"/>
    </source>
</evidence>
<dbReference type="GO" id="GO:0046872">
    <property type="term" value="F:metal ion binding"/>
    <property type="evidence" value="ECO:0007669"/>
    <property type="project" value="UniProtKB-KW"/>
</dbReference>
<dbReference type="Proteomes" id="UP001314263">
    <property type="component" value="Unassembled WGS sequence"/>
</dbReference>
<dbReference type="InterPro" id="IPR001757">
    <property type="entry name" value="P_typ_ATPase"/>
</dbReference>
<dbReference type="InterPro" id="IPR023299">
    <property type="entry name" value="ATPase_P-typ_cyto_dom_N"/>
</dbReference>
<keyword evidence="10 12" id="KW-0472">Membrane</keyword>
<dbReference type="GO" id="GO:0019829">
    <property type="term" value="F:ATPase-coupled monoatomic cation transmembrane transporter activity"/>
    <property type="evidence" value="ECO:0007669"/>
    <property type="project" value="TreeGrafter"/>
</dbReference>
<feature type="transmembrane region" description="Helical" evidence="12">
    <location>
        <begin position="200"/>
        <end position="215"/>
    </location>
</feature>
<dbReference type="InterPro" id="IPR018303">
    <property type="entry name" value="ATPase_P-typ_P_site"/>
</dbReference>
<dbReference type="SUPFAM" id="SSF56784">
    <property type="entry name" value="HAD-like"/>
    <property type="match status" value="1"/>
</dbReference>
<feature type="compositionally biased region" description="Low complexity" evidence="11">
    <location>
        <begin position="885"/>
        <end position="902"/>
    </location>
</feature>
<keyword evidence="6" id="KW-0067">ATP-binding</keyword>
<dbReference type="PRINTS" id="PR00119">
    <property type="entry name" value="CATATPASE"/>
</dbReference>
<dbReference type="GO" id="GO:0005524">
    <property type="term" value="F:ATP binding"/>
    <property type="evidence" value="ECO:0007669"/>
    <property type="project" value="UniProtKB-KW"/>
</dbReference>
<reference evidence="14 15" key="1">
    <citation type="submission" date="2023-10" db="EMBL/GenBank/DDBJ databases">
        <authorList>
            <person name="Maclean D."/>
            <person name="Macfadyen A."/>
        </authorList>
    </citation>
    <scope>NUCLEOTIDE SEQUENCE [LARGE SCALE GENOMIC DNA]</scope>
</reference>
<dbReference type="GO" id="GO:0006874">
    <property type="term" value="P:intracellular calcium ion homeostasis"/>
    <property type="evidence" value="ECO:0007669"/>
    <property type="project" value="TreeGrafter"/>
</dbReference>
<keyword evidence="9 12" id="KW-1133">Transmembrane helix</keyword>
<dbReference type="Pfam" id="PF00122">
    <property type="entry name" value="E1-E2_ATPase"/>
    <property type="match status" value="1"/>
</dbReference>
<evidence type="ECO:0000259" key="13">
    <source>
        <dbReference type="Pfam" id="PF00122"/>
    </source>
</evidence>
<proteinExistence type="inferred from homology"/>
<comment type="caution">
    <text evidence="14">The sequence shown here is derived from an EMBL/GenBank/DDBJ whole genome shotgun (WGS) entry which is preliminary data.</text>
</comment>
<feature type="transmembrane region" description="Helical" evidence="12">
    <location>
        <begin position="1214"/>
        <end position="1232"/>
    </location>
</feature>
<keyword evidence="4" id="KW-0479">Metal-binding</keyword>
<dbReference type="InterPro" id="IPR006544">
    <property type="entry name" value="P-type_TPase_V"/>
</dbReference>
<dbReference type="InterPro" id="IPR008250">
    <property type="entry name" value="ATPase_P-typ_transduc_dom_A_sf"/>
</dbReference>
<dbReference type="Gene3D" id="3.40.1110.10">
    <property type="entry name" value="Calcium-transporting ATPase, cytoplasmic domain N"/>
    <property type="match status" value="1"/>
</dbReference>
<evidence type="ECO:0000256" key="5">
    <source>
        <dbReference type="ARBA" id="ARBA00022741"/>
    </source>
</evidence>
<keyword evidence="3 12" id="KW-0812">Transmembrane</keyword>
<dbReference type="AlphaFoldDB" id="A0AAV1HX69"/>
<feature type="domain" description="P-type ATPase A" evidence="13">
    <location>
        <begin position="256"/>
        <end position="404"/>
    </location>
</feature>
<evidence type="ECO:0000256" key="3">
    <source>
        <dbReference type="ARBA" id="ARBA00022692"/>
    </source>
</evidence>
<dbReference type="SFLD" id="SFLDS00003">
    <property type="entry name" value="Haloacid_Dehalogenase"/>
    <property type="match status" value="1"/>
</dbReference>
<feature type="region of interest" description="Disordered" evidence="11">
    <location>
        <begin position="754"/>
        <end position="779"/>
    </location>
</feature>
<dbReference type="PANTHER" id="PTHR45630">
    <property type="entry name" value="CATION-TRANSPORTING ATPASE-RELATED"/>
    <property type="match status" value="1"/>
</dbReference>
<evidence type="ECO:0000256" key="10">
    <source>
        <dbReference type="ARBA" id="ARBA00023136"/>
    </source>
</evidence>
<gene>
    <name evidence="14" type="ORF">CVIRNUC_001645</name>
</gene>
<dbReference type="PANTHER" id="PTHR45630:SF7">
    <property type="entry name" value="ENDOPLASMIC RETICULUM TRANSMEMBRANE HELIX TRANSLOCASE"/>
    <property type="match status" value="1"/>
</dbReference>
<feature type="transmembrane region" description="Helical" evidence="12">
    <location>
        <begin position="1062"/>
        <end position="1078"/>
    </location>
</feature>
<sequence>MSSKGGPDPSLTSKELKSVRLYVERTQRIDLLIFSVANAITIGKILRDSALGGWSFYANLAILGAVWACQILLWLFQVWLVDVRCLVRYRACSNAAIATHCKVQAGDFTAKKEIVWLERRGIEEGVSILSFEFRKQLFEYDEASNTFNKLKFPTEETFEHYQKSTGFGNEGRVAAALAKWGPNRFVVPLPRFADMLKEQLVAPFFVFQVFCVGLWCLDDYWYYSLFTLGMLVMFECTVVGQRLRNLRELRSLTVPKQALLVYRQGRWDQLPGDALLPGDVISIGRPSGGAGKEARVVPADVLLLAGSCIVEEAVLTGESTPQWKTPVGTHSAKGAASEGADVAQVDPKERLNIKRDKNFVLFSGTKVLQHTEDRNASIRTPDGGCLAVVLRTGFETSQGQLMRTILYSTERVTANNWEVGLFILFLLIFAVAAAAYVLYHGLQNPDRDRFKLLLNCTMIITSVIPPELPMELSIAVNASLLNLARKAVFCTEPFRIPLAGKVAVCCFDKTGTLTSDNMVLRGLASLADRGDQLVDDIKTAGKDTLRVLAACQSLIQIDGELVGDPLERAAFEATGWSMSGGAVVSPKEGSHREKITVLHRFHFTSALKRMAVTVKVEGGSSAGPEYYALLKGAPEVVKGFLEGAPDDFTRCYRQYASQGGRVIALAWKKLDAELSPIQIGALTREEVERGLSFGGFAVFHCPLKEDSEPALRMLKDASHQLVMITGDTPLTACHAAKQVHIVDRPVLILDSYSASPSDERSTTNGDASSSGSHFEWRSPDESIRKPFEADLASAVSVASQYDLCLSGDALHHLQQQGADTSYVPLTQVFARVTPDQKERILHVLRGTGWITLMCGDGTNDVGALKTAHVGVALLAPREIKGPQDSSASASGASSSSAAAAAGRGRGGRGAPQAPALSSAGAPGRGRGGPAGPSGRGSSAQAGRGGPGRGQAKQGPGAKMLERMRQQNKPVTPQMEQLAAWMDGMDTEGADGMAPMVKPGDASMASPFTAKKASVMPCTDIIRQGRSTLVTTIQMFKILGLICLSTAYSLSVMYLQGVKLGDLQATVMGMLSAALFFVISHAKPLEHMSADRPHTMIFSLYVFASITGQFVIHMGYLIIMYNGALSAMPEGEKQEPNSDFKPNLVNTVCFLVQFIIQLITFGVNYQGPPFNASIRDTKALRMTFFWGSIFFALLTLDTIPGLAELVSLVSIPPMLAYKCVGLGALTYGLTNVWEQLLRKAFPSPRPPRKGYEVHKHLLGTSAKKAADTNGSLSTPHKHTD</sequence>
<dbReference type="SUPFAM" id="SSF81665">
    <property type="entry name" value="Calcium ATPase, transmembrane domain M"/>
    <property type="match status" value="1"/>
</dbReference>
<dbReference type="NCBIfam" id="TIGR01494">
    <property type="entry name" value="ATPase_P-type"/>
    <property type="match status" value="1"/>
</dbReference>
<name>A0AAV1HX69_9CHLO</name>
<feature type="transmembrane region" description="Helical" evidence="12">
    <location>
        <begin position="1035"/>
        <end position="1056"/>
    </location>
</feature>
<dbReference type="InterPro" id="IPR023298">
    <property type="entry name" value="ATPase_P-typ_TM_dom_sf"/>
</dbReference>
<evidence type="ECO:0000256" key="2">
    <source>
        <dbReference type="ARBA" id="ARBA00006000"/>
    </source>
</evidence>
<evidence type="ECO:0000256" key="7">
    <source>
        <dbReference type="ARBA" id="ARBA00022842"/>
    </source>
</evidence>
<keyword evidence="15" id="KW-1185">Reference proteome</keyword>
<evidence type="ECO:0000256" key="8">
    <source>
        <dbReference type="ARBA" id="ARBA00022967"/>
    </source>
</evidence>
<dbReference type="PROSITE" id="PS00154">
    <property type="entry name" value="ATPASE_E1_E2"/>
    <property type="match status" value="1"/>
</dbReference>
<dbReference type="InterPro" id="IPR023214">
    <property type="entry name" value="HAD_sf"/>
</dbReference>
<dbReference type="FunFam" id="2.70.150.10:FF:000027">
    <property type="entry name" value="Cation-transporting ATPase"/>
    <property type="match status" value="1"/>
</dbReference>
<keyword evidence="8" id="KW-1278">Translocase</keyword>
<evidence type="ECO:0000256" key="12">
    <source>
        <dbReference type="SAM" id="Phobius"/>
    </source>
</evidence>
<dbReference type="EMBL" id="CAUYUE010000002">
    <property type="protein sequence ID" value="CAK0745790.1"/>
    <property type="molecule type" value="Genomic_DNA"/>
</dbReference>
<dbReference type="SUPFAM" id="SSF81660">
    <property type="entry name" value="Metal cation-transporting ATPase, ATP-binding domain N"/>
    <property type="match status" value="1"/>
</dbReference>
<dbReference type="NCBIfam" id="TIGR01657">
    <property type="entry name" value="P-ATPase-V"/>
    <property type="match status" value="1"/>
</dbReference>
<feature type="compositionally biased region" description="Low complexity" evidence="11">
    <location>
        <begin position="910"/>
        <end position="921"/>
    </location>
</feature>
<feature type="compositionally biased region" description="Polar residues" evidence="11">
    <location>
        <begin position="754"/>
        <end position="772"/>
    </location>
</feature>